<name>A0A4R6UQ36_9PSEU</name>
<dbReference type="InterPro" id="IPR013130">
    <property type="entry name" value="Fe3_Rdtase_TM_dom"/>
</dbReference>
<comment type="subcellular location">
    <subcellularLocation>
        <location evidence="1">Membrane</location>
        <topology evidence="1">Multi-pass membrane protein</topology>
    </subcellularLocation>
</comment>
<feature type="transmembrane region" description="Helical" evidence="6">
    <location>
        <begin position="121"/>
        <end position="142"/>
    </location>
</feature>
<comment type="caution">
    <text evidence="8">The sequence shown here is derived from an EMBL/GenBank/DDBJ whole genome shotgun (WGS) entry which is preliminary data.</text>
</comment>
<feature type="domain" description="Ferric oxidoreductase" evidence="7">
    <location>
        <begin position="11"/>
        <end position="136"/>
    </location>
</feature>
<protein>
    <submittedName>
        <fullName evidence="8">Ferric reductase like protein</fullName>
    </submittedName>
</protein>
<dbReference type="AlphaFoldDB" id="A0A4R6UQ36"/>
<proteinExistence type="predicted"/>
<dbReference type="EMBL" id="SNYO01000013">
    <property type="protein sequence ID" value="TDQ47355.1"/>
    <property type="molecule type" value="Genomic_DNA"/>
</dbReference>
<evidence type="ECO:0000256" key="6">
    <source>
        <dbReference type="SAM" id="Phobius"/>
    </source>
</evidence>
<evidence type="ECO:0000256" key="4">
    <source>
        <dbReference type="ARBA" id="ARBA00023136"/>
    </source>
</evidence>
<dbReference type="OrthoDB" id="4827239at2"/>
<evidence type="ECO:0000259" key="7">
    <source>
        <dbReference type="Pfam" id="PF01794"/>
    </source>
</evidence>
<gene>
    <name evidence="8" type="ORF">EV188_113100</name>
</gene>
<keyword evidence="4 6" id="KW-0472">Membrane</keyword>
<dbReference type="RefSeq" id="WP_133829781.1">
    <property type="nucleotide sequence ID" value="NZ_BAABHR010000068.1"/>
</dbReference>
<dbReference type="GO" id="GO:0016020">
    <property type="term" value="C:membrane"/>
    <property type="evidence" value="ECO:0007669"/>
    <property type="project" value="UniProtKB-SubCell"/>
</dbReference>
<evidence type="ECO:0000256" key="2">
    <source>
        <dbReference type="ARBA" id="ARBA00022692"/>
    </source>
</evidence>
<sequence>MIELWNVSRALGLVALLLLGVVLALGALHNTSLTRVLGQALPRFVLVALHRNLALITVVFVLLHVVTVLVTPYLPLRWYHLVVPFTASFNPWPVALGAVSLDLLLAVVISSSLRKYLSKRAWLVVHWTSYVCFPVAVAHAVANASFRGGTWWTLLVPLVATGLVVAALLYRRAARRHPALPLAERGRTDPAEAKRAADTATGSQPVVRVDDAEAPGAPAPREGGASEVPERADGANAPFAAPDAANAPFAASASGAAGGDTPARRGVLRELKVVARPGTETPTDRAAPAAAEVPMSRAADRPRRSRHAADPDDDAGADAQTDTMAGPEAPTVALPPRPRRR</sequence>
<feature type="compositionally biased region" description="Low complexity" evidence="5">
    <location>
        <begin position="214"/>
        <end position="227"/>
    </location>
</feature>
<evidence type="ECO:0000256" key="5">
    <source>
        <dbReference type="SAM" id="MobiDB-lite"/>
    </source>
</evidence>
<dbReference type="Proteomes" id="UP000295705">
    <property type="component" value="Unassembled WGS sequence"/>
</dbReference>
<dbReference type="Pfam" id="PF01794">
    <property type="entry name" value="Ferric_reduct"/>
    <property type="match status" value="1"/>
</dbReference>
<feature type="transmembrane region" description="Helical" evidence="6">
    <location>
        <begin position="91"/>
        <end position="109"/>
    </location>
</feature>
<organism evidence="8 9">
    <name type="scientific">Actinomycetospora succinea</name>
    <dbReference type="NCBI Taxonomy" id="663603"/>
    <lineage>
        <taxon>Bacteria</taxon>
        <taxon>Bacillati</taxon>
        <taxon>Actinomycetota</taxon>
        <taxon>Actinomycetes</taxon>
        <taxon>Pseudonocardiales</taxon>
        <taxon>Pseudonocardiaceae</taxon>
        <taxon>Actinomycetospora</taxon>
    </lineage>
</organism>
<feature type="region of interest" description="Disordered" evidence="5">
    <location>
        <begin position="181"/>
        <end position="341"/>
    </location>
</feature>
<evidence type="ECO:0000256" key="3">
    <source>
        <dbReference type="ARBA" id="ARBA00022989"/>
    </source>
</evidence>
<keyword evidence="9" id="KW-1185">Reference proteome</keyword>
<feature type="transmembrane region" description="Helical" evidence="6">
    <location>
        <begin position="148"/>
        <end position="170"/>
    </location>
</feature>
<evidence type="ECO:0000313" key="8">
    <source>
        <dbReference type="EMBL" id="TDQ47355.1"/>
    </source>
</evidence>
<reference evidence="8 9" key="1">
    <citation type="submission" date="2019-03" db="EMBL/GenBank/DDBJ databases">
        <title>Genomic Encyclopedia of Type Strains, Phase IV (KMG-IV): sequencing the most valuable type-strain genomes for metagenomic binning, comparative biology and taxonomic classification.</title>
        <authorList>
            <person name="Goeker M."/>
        </authorList>
    </citation>
    <scope>NUCLEOTIDE SEQUENCE [LARGE SCALE GENOMIC DNA]</scope>
    <source>
        <strain evidence="8 9">DSM 45775</strain>
    </source>
</reference>
<feature type="compositionally biased region" description="Low complexity" evidence="5">
    <location>
        <begin position="234"/>
        <end position="261"/>
    </location>
</feature>
<evidence type="ECO:0000256" key="1">
    <source>
        <dbReference type="ARBA" id="ARBA00004141"/>
    </source>
</evidence>
<feature type="transmembrane region" description="Helical" evidence="6">
    <location>
        <begin position="12"/>
        <end position="31"/>
    </location>
</feature>
<feature type="transmembrane region" description="Helical" evidence="6">
    <location>
        <begin position="52"/>
        <end position="71"/>
    </location>
</feature>
<evidence type="ECO:0000313" key="9">
    <source>
        <dbReference type="Proteomes" id="UP000295705"/>
    </source>
</evidence>
<feature type="compositionally biased region" description="Low complexity" evidence="5">
    <location>
        <begin position="317"/>
        <end position="326"/>
    </location>
</feature>
<feature type="compositionally biased region" description="Basic and acidic residues" evidence="5">
    <location>
        <begin position="184"/>
        <end position="197"/>
    </location>
</feature>
<keyword evidence="2 6" id="KW-0812">Transmembrane</keyword>
<keyword evidence="3 6" id="KW-1133">Transmembrane helix</keyword>
<accession>A0A4R6UQ36</accession>
<feature type="compositionally biased region" description="Basic and acidic residues" evidence="5">
    <location>
        <begin position="298"/>
        <end position="310"/>
    </location>
</feature>